<feature type="compositionally biased region" description="Low complexity" evidence="1">
    <location>
        <begin position="39"/>
        <end position="55"/>
    </location>
</feature>
<evidence type="ECO:0000256" key="1">
    <source>
        <dbReference type="SAM" id="MobiDB-lite"/>
    </source>
</evidence>
<dbReference type="HOGENOM" id="CLU_1828335_0_0_1"/>
<evidence type="ECO:0000313" key="3">
    <source>
        <dbReference type="Proteomes" id="UP000006591"/>
    </source>
</evidence>
<feature type="region of interest" description="Disordered" evidence="1">
    <location>
        <begin position="1"/>
        <end position="109"/>
    </location>
</feature>
<dbReference type="AlphaFoldDB" id="A0A0E0FY42"/>
<evidence type="ECO:0008006" key="4">
    <source>
        <dbReference type="Google" id="ProtNLM"/>
    </source>
</evidence>
<feature type="compositionally biased region" description="Basic and acidic residues" evidence="1">
    <location>
        <begin position="130"/>
        <end position="139"/>
    </location>
</feature>
<accession>A0A0E0FY42</accession>
<dbReference type="EnsemblPlants" id="ONIVA01G48210.1">
    <property type="protein sequence ID" value="ONIVA01G48210.1"/>
    <property type="gene ID" value="ONIVA01G48210"/>
</dbReference>
<reference evidence="2" key="2">
    <citation type="submission" date="2018-04" db="EMBL/GenBank/DDBJ databases">
        <title>OnivRS2 (Oryza nivara Reference Sequence Version 2).</title>
        <authorList>
            <person name="Zhang J."/>
            <person name="Kudrna D."/>
            <person name="Lee S."/>
            <person name="Talag J."/>
            <person name="Rajasekar S."/>
            <person name="Welchert J."/>
            <person name="Hsing Y.-I."/>
            <person name="Wing R.A."/>
        </authorList>
    </citation>
    <scope>NUCLEOTIDE SEQUENCE [LARGE SCALE GENOMIC DNA]</scope>
</reference>
<name>A0A0E0FY42_ORYNI</name>
<dbReference type="Proteomes" id="UP000006591">
    <property type="component" value="Chromosome 1"/>
</dbReference>
<proteinExistence type="predicted"/>
<sequence length="151" mass="15738">MEEVGRRLPTTSQVERPAAPVNLAQAQGAAHGGRFTVPDDGASGAAGGSCRSGADPADGGWAPQIVAARRRSGGGERWWREGTGEESDDVLSAEIGNGAEETDEPGDGDLAASAEQGVAARRWYGDGERWRRGGFREGEGGAGLGFRQWNE</sequence>
<reference evidence="2" key="1">
    <citation type="submission" date="2015-04" db="UniProtKB">
        <authorList>
            <consortium name="EnsemblPlants"/>
        </authorList>
    </citation>
    <scope>IDENTIFICATION</scope>
    <source>
        <strain evidence="2">SL10</strain>
    </source>
</reference>
<evidence type="ECO:0000313" key="2">
    <source>
        <dbReference type="EnsemblPlants" id="ONIVA01G48210.1"/>
    </source>
</evidence>
<dbReference type="Gramene" id="ONIVA01G48210.1">
    <property type="protein sequence ID" value="ONIVA01G48210.1"/>
    <property type="gene ID" value="ONIVA01G48210"/>
</dbReference>
<organism evidence="2">
    <name type="scientific">Oryza nivara</name>
    <name type="common">Indian wild rice</name>
    <name type="synonym">Oryza sativa f. spontanea</name>
    <dbReference type="NCBI Taxonomy" id="4536"/>
    <lineage>
        <taxon>Eukaryota</taxon>
        <taxon>Viridiplantae</taxon>
        <taxon>Streptophyta</taxon>
        <taxon>Embryophyta</taxon>
        <taxon>Tracheophyta</taxon>
        <taxon>Spermatophyta</taxon>
        <taxon>Magnoliopsida</taxon>
        <taxon>Liliopsida</taxon>
        <taxon>Poales</taxon>
        <taxon>Poaceae</taxon>
        <taxon>BOP clade</taxon>
        <taxon>Oryzoideae</taxon>
        <taxon>Oryzeae</taxon>
        <taxon>Oryzinae</taxon>
        <taxon>Oryza</taxon>
    </lineage>
</organism>
<protein>
    <recommendedName>
        <fullName evidence="4">DUF834 domain-containing protein</fullName>
    </recommendedName>
</protein>
<keyword evidence="3" id="KW-1185">Reference proteome</keyword>
<feature type="region of interest" description="Disordered" evidence="1">
    <location>
        <begin position="130"/>
        <end position="151"/>
    </location>
</feature>
<feature type="compositionally biased region" description="Basic and acidic residues" evidence="1">
    <location>
        <begin position="73"/>
        <end position="83"/>
    </location>
</feature>